<dbReference type="EMBL" id="JACJIS010000004">
    <property type="protein sequence ID" value="MBA9074889.1"/>
    <property type="molecule type" value="Genomic_DNA"/>
</dbReference>
<dbReference type="SUPFAM" id="SSF52058">
    <property type="entry name" value="L domain-like"/>
    <property type="match status" value="1"/>
</dbReference>
<evidence type="ECO:0000256" key="2">
    <source>
        <dbReference type="ARBA" id="ARBA00022729"/>
    </source>
</evidence>
<evidence type="ECO:0000259" key="5">
    <source>
        <dbReference type="Pfam" id="PF18962"/>
    </source>
</evidence>
<keyword evidence="1" id="KW-0433">Leucine-rich repeat</keyword>
<evidence type="ECO:0000256" key="3">
    <source>
        <dbReference type="ARBA" id="ARBA00022737"/>
    </source>
</evidence>
<keyword evidence="3" id="KW-0677">Repeat</keyword>
<organism evidence="7 8">
    <name type="scientific">Flavobacterium gossypii</name>
    <dbReference type="NCBI Taxonomy" id="1646119"/>
    <lineage>
        <taxon>Bacteria</taxon>
        <taxon>Pseudomonadati</taxon>
        <taxon>Bacteroidota</taxon>
        <taxon>Flavobacteriia</taxon>
        <taxon>Flavobacteriales</taxon>
        <taxon>Flavobacteriaceae</taxon>
        <taxon>Flavobacterium</taxon>
    </lineage>
</organism>
<evidence type="ECO:0000259" key="6">
    <source>
        <dbReference type="Pfam" id="PF24595"/>
    </source>
</evidence>
<accession>A0ABR6DT61</accession>
<dbReference type="Proteomes" id="UP000555003">
    <property type="component" value="Unassembled WGS sequence"/>
</dbReference>
<feature type="domain" description="DUF7619" evidence="6">
    <location>
        <begin position="722"/>
        <end position="851"/>
    </location>
</feature>
<name>A0ABR6DT61_9FLAO</name>
<feature type="signal peptide" evidence="4">
    <location>
        <begin position="1"/>
        <end position="18"/>
    </location>
</feature>
<dbReference type="RefSeq" id="WP_182494327.1">
    <property type="nucleotide sequence ID" value="NZ_JACJIS010000004.1"/>
</dbReference>
<dbReference type="PANTHER" id="PTHR47566">
    <property type="match status" value="1"/>
</dbReference>
<dbReference type="Pfam" id="PF18962">
    <property type="entry name" value="Por_Secre_tail"/>
    <property type="match status" value="1"/>
</dbReference>
<dbReference type="Gene3D" id="3.80.10.10">
    <property type="entry name" value="Ribonuclease Inhibitor"/>
    <property type="match status" value="2"/>
</dbReference>
<dbReference type="InterPro" id="IPR055353">
    <property type="entry name" value="DUF7619"/>
</dbReference>
<reference evidence="7 8" key="1">
    <citation type="submission" date="2020-08" db="EMBL/GenBank/DDBJ databases">
        <title>Genomic Encyclopedia of Type Strains, Phase IV (KMG-IV): sequencing the most valuable type-strain genomes for metagenomic binning, comparative biology and taxonomic classification.</title>
        <authorList>
            <person name="Goeker M."/>
        </authorList>
    </citation>
    <scope>NUCLEOTIDE SEQUENCE [LARGE SCALE GENOMIC DNA]</scope>
    <source>
        <strain evidence="7 8">DSM 100397</strain>
    </source>
</reference>
<dbReference type="NCBIfam" id="TIGR04183">
    <property type="entry name" value="Por_Secre_tail"/>
    <property type="match status" value="1"/>
</dbReference>
<dbReference type="InterPro" id="IPR026444">
    <property type="entry name" value="Secre_tail"/>
</dbReference>
<evidence type="ECO:0000313" key="7">
    <source>
        <dbReference type="EMBL" id="MBA9074889.1"/>
    </source>
</evidence>
<dbReference type="PANTHER" id="PTHR47566:SF1">
    <property type="entry name" value="PROTEIN NUD1"/>
    <property type="match status" value="1"/>
</dbReference>
<dbReference type="InterPro" id="IPR052574">
    <property type="entry name" value="CDIRP"/>
</dbReference>
<feature type="domain" description="Secretion system C-terminal sorting" evidence="5">
    <location>
        <begin position="869"/>
        <end position="937"/>
    </location>
</feature>
<proteinExistence type="predicted"/>
<evidence type="ECO:0000313" key="8">
    <source>
        <dbReference type="Proteomes" id="UP000555003"/>
    </source>
</evidence>
<gene>
    <name evidence="7" type="ORF">GGR22_003066</name>
</gene>
<comment type="caution">
    <text evidence="7">The sequence shown here is derived from an EMBL/GenBank/DDBJ whole genome shotgun (WGS) entry which is preliminary data.</text>
</comment>
<dbReference type="Pfam" id="PF24595">
    <property type="entry name" value="DUF7619"/>
    <property type="match status" value="1"/>
</dbReference>
<dbReference type="InterPro" id="IPR047589">
    <property type="entry name" value="DUF11_rpt"/>
</dbReference>
<keyword evidence="2 4" id="KW-0732">Signal</keyword>
<feature type="chain" id="PRO_5047129908" evidence="4">
    <location>
        <begin position="19"/>
        <end position="939"/>
    </location>
</feature>
<evidence type="ECO:0000256" key="4">
    <source>
        <dbReference type="SAM" id="SignalP"/>
    </source>
</evidence>
<protein>
    <submittedName>
        <fullName evidence="7">Repeat protein (TIGR01451 family)</fullName>
    </submittedName>
</protein>
<keyword evidence="8" id="KW-1185">Reference proteome</keyword>
<dbReference type="InterPro" id="IPR032675">
    <property type="entry name" value="LRR_dom_sf"/>
</dbReference>
<sequence>MKNLLLLLVLTFATVSQAQTIAFGDVRLKNKLLYSDVTNATAKDVNGNQIKIDANGNNEIEVSEAQAVYQLDLNVVQTVLANTYNSVAGLENFVNLRKLVMHFYYNPSISFAAFPFLEDLSFTGSSQTNSLSLVGIPNLKRLNISDNAYINNLDFSTVPQLEYLKCNFLGLTSLNVSMLTQLKELVCPNNRLTTLNLTGLTQLTKLDCNENRLVSLNLSGNPLLQYVDCSKNYTALTSLNITGLTQLTYLNCSYNKIGTLNVATSPGLQYLYAQSNDYTSLNLSGFQNLLELDCTQPQYSELFTSLNLTGCVSLRKLTVGGTKITSLNLTAMPNLEYLNIDSNIFITTLNISGLSRLKDILMKRTTALTNFTFTELPALETINFENSAISRLDLEHSPLLGGIYGDNSAVTFVNVSNSTSLYSLNLNSCPNLKTLLLKNGRSSGDGANYYFSSPSLEYLCVDEDKFTYYQQLLTSFGITQCQINSYCSFHPGGTYYEITGTNRIDTGANGCSTADPVYPNLKLRIANGSNIGFLVTRADGSFSIPVQTGNNVITPVLENTNYFTASPASATVNFNTATSPYNLSFCLAPAGNKTDVQIMMMPITAARPGFDATYKLIYKNKGNQVENGTINLAFPDNSIDLVSAAPAAISSNGMLAWNFTNLNPMETREITLVFNVNSPMEIPAVINGDILYYTASIATANTDIDMYNNTFTLNQTVVGSYDPNDKTCLEGTAVPVTAVGKYVHYLIRFENTGTYPAENVVVTDMIDATKFEINTLEPISGSHPYITRIKGQKVEFIFENINLPFSDATNDGYIMFKIKTKTNLGVGSTFTNEAKIYFDYNLPIVTNLASTSIAVLGRPDFNFGDYFKLYPNPTKHLINIEIKDGLGLSSLEIYSFDGKVIMAVPQPTTTLDVSSLAAGAYFIKVHTEKGSATTKFIKQ</sequence>
<evidence type="ECO:0000256" key="1">
    <source>
        <dbReference type="ARBA" id="ARBA00022614"/>
    </source>
</evidence>
<dbReference type="NCBIfam" id="TIGR01451">
    <property type="entry name" value="B_ant_repeat"/>
    <property type="match status" value="1"/>
</dbReference>